<sequence>MSVKRSIRRERPEAVLFERSEFTDDSERRMRSSEAGVALIFCLLFHQGKSRFNYF</sequence>
<proteinExistence type="predicted"/>
<accession>A0A6G1ZKP9</accession>
<dbReference type="EMBL" id="WKLP01000049">
    <property type="protein sequence ID" value="MRY14348.1"/>
    <property type="molecule type" value="Genomic_DNA"/>
</dbReference>
<gene>
    <name evidence="1" type="ORF">GKE01_23240</name>
</gene>
<dbReference type="RefSeq" id="WP_154278419.1">
    <property type="nucleotide sequence ID" value="NZ_AP031410.1"/>
</dbReference>
<comment type="caution">
    <text evidence="1">The sequence shown here is derived from an EMBL/GenBank/DDBJ whole genome shotgun (WGS) entry which is preliminary data.</text>
</comment>
<name>A0A6G1ZKP9_9BACT</name>
<reference evidence="1" key="1">
    <citation type="journal article" date="2019" name="Nat. Med.">
        <title>A library of human gut bacterial isolates paired with longitudinal multiomics data enables mechanistic microbiome research.</title>
        <authorList>
            <person name="Poyet M."/>
            <person name="Groussin M."/>
            <person name="Gibbons S.M."/>
            <person name="Avila-Pacheco J."/>
            <person name="Jiang X."/>
            <person name="Kearney S.M."/>
            <person name="Perrotta A.R."/>
            <person name="Berdy B."/>
            <person name="Zhao S."/>
            <person name="Lieberman T.D."/>
            <person name="Swanson P.K."/>
            <person name="Smith M."/>
            <person name="Roesemann S."/>
            <person name="Alexander J.E."/>
            <person name="Rich S.A."/>
            <person name="Livny J."/>
            <person name="Vlamakis H."/>
            <person name="Clish C."/>
            <person name="Bullock K."/>
            <person name="Deik A."/>
            <person name="Scott J."/>
            <person name="Pierce K.A."/>
            <person name="Xavier R.J."/>
            <person name="Alm E.J."/>
        </authorList>
    </citation>
    <scope>NUCLEOTIDE SEQUENCE</scope>
    <source>
        <strain evidence="1">BIOML-A4</strain>
    </source>
</reference>
<evidence type="ECO:0000313" key="1">
    <source>
        <dbReference type="EMBL" id="MRY14348.1"/>
    </source>
</evidence>
<dbReference type="AlphaFoldDB" id="A0A6G1ZKP9"/>
<protein>
    <submittedName>
        <fullName evidence="1">Uncharacterized protein</fullName>
    </submittedName>
</protein>
<dbReference type="GeneID" id="69982024"/>
<organism evidence="1">
    <name type="scientific">Parabacteroides goldsteinii</name>
    <dbReference type="NCBI Taxonomy" id="328812"/>
    <lineage>
        <taxon>Bacteria</taxon>
        <taxon>Pseudomonadati</taxon>
        <taxon>Bacteroidota</taxon>
        <taxon>Bacteroidia</taxon>
        <taxon>Bacteroidales</taxon>
        <taxon>Tannerellaceae</taxon>
        <taxon>Parabacteroides</taxon>
    </lineage>
</organism>